<accession>A0A1C7MD64</accession>
<evidence type="ECO:0000256" key="1">
    <source>
        <dbReference type="SAM" id="MobiDB-lite"/>
    </source>
</evidence>
<comment type="caution">
    <text evidence="2">The sequence shown here is derived from an EMBL/GenBank/DDBJ whole genome shotgun (WGS) entry which is preliminary data.</text>
</comment>
<keyword evidence="3" id="KW-1185">Reference proteome</keyword>
<organism evidence="2 3">
    <name type="scientific">Grifola frondosa</name>
    <name type="common">Maitake</name>
    <name type="synonym">Polyporus frondosus</name>
    <dbReference type="NCBI Taxonomy" id="5627"/>
    <lineage>
        <taxon>Eukaryota</taxon>
        <taxon>Fungi</taxon>
        <taxon>Dikarya</taxon>
        <taxon>Basidiomycota</taxon>
        <taxon>Agaricomycotina</taxon>
        <taxon>Agaricomycetes</taxon>
        <taxon>Polyporales</taxon>
        <taxon>Grifolaceae</taxon>
        <taxon>Grifola</taxon>
    </lineage>
</organism>
<protein>
    <submittedName>
        <fullName evidence="2">Uncharacterized protein</fullName>
    </submittedName>
</protein>
<name>A0A1C7MD64_GRIFR</name>
<feature type="region of interest" description="Disordered" evidence="1">
    <location>
        <begin position="1"/>
        <end position="56"/>
    </location>
</feature>
<dbReference type="Proteomes" id="UP000092993">
    <property type="component" value="Unassembled WGS sequence"/>
</dbReference>
<dbReference type="AlphaFoldDB" id="A0A1C7MD64"/>
<evidence type="ECO:0000313" key="2">
    <source>
        <dbReference type="EMBL" id="OBZ74883.1"/>
    </source>
</evidence>
<dbReference type="EMBL" id="LUGG01000005">
    <property type="protein sequence ID" value="OBZ74883.1"/>
    <property type="molecule type" value="Genomic_DNA"/>
</dbReference>
<reference evidence="2 3" key="1">
    <citation type="submission" date="2016-03" db="EMBL/GenBank/DDBJ databases">
        <title>Whole genome sequencing of Grifola frondosa 9006-11.</title>
        <authorList>
            <person name="Min B."/>
            <person name="Park H."/>
            <person name="Kim J.-G."/>
            <person name="Cho H."/>
            <person name="Oh Y.-L."/>
            <person name="Kong W.-S."/>
            <person name="Choi I.-G."/>
        </authorList>
    </citation>
    <scope>NUCLEOTIDE SEQUENCE [LARGE SCALE GENOMIC DNA]</scope>
    <source>
        <strain evidence="2 3">9006-11</strain>
    </source>
</reference>
<feature type="compositionally biased region" description="Polar residues" evidence="1">
    <location>
        <begin position="35"/>
        <end position="47"/>
    </location>
</feature>
<evidence type="ECO:0000313" key="3">
    <source>
        <dbReference type="Proteomes" id="UP000092993"/>
    </source>
</evidence>
<sequence length="132" mass="13553">MPVGNAVTKSVSRTPRGESYMRPASAGLQHARISKPTSRHSPGQSPTLAMFPTHRPPIQPTPVATLAFSFRLQLAISLRAFACALAHACAKSGISVDPTGGGLDGPVAGNVPGTAGAEGTGKGVKGRRRWAT</sequence>
<gene>
    <name evidence="2" type="ORF">A0H81_05142</name>
</gene>
<proteinExistence type="predicted"/>
<feature type="region of interest" description="Disordered" evidence="1">
    <location>
        <begin position="95"/>
        <end position="132"/>
    </location>
</feature>